<gene>
    <name evidence="2" type="ORF">PV08_02822</name>
</gene>
<dbReference type="OrthoDB" id="674604at2759"/>
<dbReference type="InterPro" id="IPR010730">
    <property type="entry name" value="HET"/>
</dbReference>
<dbReference type="EMBL" id="KN847493">
    <property type="protein sequence ID" value="KIW18534.1"/>
    <property type="molecule type" value="Genomic_DNA"/>
</dbReference>
<evidence type="ECO:0000313" key="3">
    <source>
        <dbReference type="Proteomes" id="UP000053328"/>
    </source>
</evidence>
<accession>A0A0D2C4N8</accession>
<keyword evidence="3" id="KW-1185">Reference proteome</keyword>
<proteinExistence type="predicted"/>
<dbReference type="VEuPathDB" id="FungiDB:PV08_02822"/>
<protein>
    <recommendedName>
        <fullName evidence="1">Heterokaryon incompatibility domain-containing protein</fullName>
    </recommendedName>
</protein>
<dbReference type="RefSeq" id="XP_016238750.1">
    <property type="nucleotide sequence ID" value="XM_016377180.1"/>
</dbReference>
<evidence type="ECO:0000313" key="2">
    <source>
        <dbReference type="EMBL" id="KIW18534.1"/>
    </source>
</evidence>
<dbReference type="GeneID" id="27329905"/>
<dbReference type="HOGENOM" id="CLU_000288_138_11_1"/>
<dbReference type="AlphaFoldDB" id="A0A0D2C4N8"/>
<evidence type="ECO:0000259" key="1">
    <source>
        <dbReference type="Pfam" id="PF06985"/>
    </source>
</evidence>
<sequence length="535" mass="60465">MRLLHTTTLDLHEFQGAPPPYAILSHTWGEEEVLFQDIGTPTSETKKGYGKIVKFCAQAKGASLDYAWVDTCCIDKRSSAELSEAINSMFRWYSKAHVCYAFLEDVDLRHNSGMRGSRWFTRGWTLQELLAPLHVVFFDQNWMEIGSKVGLLDELNAITGVPQSALACPATIHQYCVAERMFWAHQRETTRVEDIAYCLLGIFDVNMPLLYGEGKKAFRRLQLQIVSESGDHSIFAWNSPERRIVQRANPCDMLAESPACFTLRSIVQGPHKNNTRFQSMPKPEDVTITVSNVGLSMRLAIATLPHPPIRISKLKSVSKSLIAVLNCRREDRHIGIHVLHSTAYAGAWSRCQGREIVFLGDAMVRNLQSDLVIMTLGEPKASLLPYHRAVLQPMLDRDRLVHFADFTIAMSSSTSESICDNHTSLPPMVVVATHGSALMFTKTQKTAFILVFGMDHGRIWCAGFSCAVPSSLLEFAQSIWIKYHVGRETLPWRYYQDRQTHESDELNHLHVTIKPELVPTEHAGLISQYYRVDIC</sequence>
<name>A0A0D2C4N8_9EURO</name>
<dbReference type="PANTHER" id="PTHR10622">
    <property type="entry name" value="HET DOMAIN-CONTAINING PROTEIN"/>
    <property type="match status" value="1"/>
</dbReference>
<feature type="domain" description="Heterokaryon incompatibility" evidence="1">
    <location>
        <begin position="21"/>
        <end position="107"/>
    </location>
</feature>
<organism evidence="2 3">
    <name type="scientific">Exophiala spinifera</name>
    <dbReference type="NCBI Taxonomy" id="91928"/>
    <lineage>
        <taxon>Eukaryota</taxon>
        <taxon>Fungi</taxon>
        <taxon>Dikarya</taxon>
        <taxon>Ascomycota</taxon>
        <taxon>Pezizomycotina</taxon>
        <taxon>Eurotiomycetes</taxon>
        <taxon>Chaetothyriomycetidae</taxon>
        <taxon>Chaetothyriales</taxon>
        <taxon>Herpotrichiellaceae</taxon>
        <taxon>Exophiala</taxon>
    </lineage>
</organism>
<reference evidence="2 3" key="1">
    <citation type="submission" date="2015-01" db="EMBL/GenBank/DDBJ databases">
        <title>The Genome Sequence of Exophiala spinifera CBS89968.</title>
        <authorList>
            <consortium name="The Broad Institute Genomics Platform"/>
            <person name="Cuomo C."/>
            <person name="de Hoog S."/>
            <person name="Gorbushina A."/>
            <person name="Stielow B."/>
            <person name="Teixiera M."/>
            <person name="Abouelleil A."/>
            <person name="Chapman S.B."/>
            <person name="Priest M."/>
            <person name="Young S.K."/>
            <person name="Wortman J."/>
            <person name="Nusbaum C."/>
            <person name="Birren B."/>
        </authorList>
    </citation>
    <scope>NUCLEOTIDE SEQUENCE [LARGE SCALE GENOMIC DNA]</scope>
    <source>
        <strain evidence="2 3">CBS 89968</strain>
    </source>
</reference>
<dbReference type="Pfam" id="PF06985">
    <property type="entry name" value="HET"/>
    <property type="match status" value="1"/>
</dbReference>
<dbReference type="PANTHER" id="PTHR10622:SF10">
    <property type="entry name" value="HET DOMAIN-CONTAINING PROTEIN"/>
    <property type="match status" value="1"/>
</dbReference>
<dbReference type="Proteomes" id="UP000053328">
    <property type="component" value="Unassembled WGS sequence"/>
</dbReference>
<dbReference type="STRING" id="91928.A0A0D2C4N8"/>